<keyword evidence="2" id="KW-1185">Reference proteome</keyword>
<dbReference type="AlphaFoldDB" id="A0AAD4LUH2"/>
<dbReference type="SUPFAM" id="SSF51430">
    <property type="entry name" value="NAD(P)-linked oxidoreductase"/>
    <property type="match status" value="1"/>
</dbReference>
<dbReference type="EMBL" id="JAKELL010000002">
    <property type="protein sequence ID" value="KAH9000277.1"/>
    <property type="molecule type" value="Genomic_DNA"/>
</dbReference>
<gene>
    <name evidence="1" type="ORF">EDB92DRAFT_1830281</name>
</gene>
<organism evidence="1 2">
    <name type="scientific">Lactarius akahatsu</name>
    <dbReference type="NCBI Taxonomy" id="416441"/>
    <lineage>
        <taxon>Eukaryota</taxon>
        <taxon>Fungi</taxon>
        <taxon>Dikarya</taxon>
        <taxon>Basidiomycota</taxon>
        <taxon>Agaricomycotina</taxon>
        <taxon>Agaricomycetes</taxon>
        <taxon>Russulales</taxon>
        <taxon>Russulaceae</taxon>
        <taxon>Lactarius</taxon>
    </lineage>
</organism>
<name>A0AAD4LUH2_9AGAM</name>
<evidence type="ECO:0008006" key="3">
    <source>
        <dbReference type="Google" id="ProtNLM"/>
    </source>
</evidence>
<dbReference type="Proteomes" id="UP001201163">
    <property type="component" value="Unassembled WGS sequence"/>
</dbReference>
<evidence type="ECO:0000313" key="2">
    <source>
        <dbReference type="Proteomes" id="UP001201163"/>
    </source>
</evidence>
<dbReference type="InterPro" id="IPR036812">
    <property type="entry name" value="NAD(P)_OxRdtase_dom_sf"/>
</dbReference>
<protein>
    <recommendedName>
        <fullName evidence="3">NADP-dependent oxidoreductase domain-containing protein</fullName>
    </recommendedName>
</protein>
<dbReference type="Gene3D" id="3.20.20.100">
    <property type="entry name" value="NADP-dependent oxidoreductase domain"/>
    <property type="match status" value="1"/>
</dbReference>
<sequence length="97" mass="10845">MMQVLHDVVKAGYVRYIGTSSCYAWQFQVMQKRQMFPTLNHFGVGIIPWSTLARGLLIRPFKTDGVTTRGNTDTYTTKYLEGAGTQEIVNRSPKGGG</sequence>
<reference evidence="1" key="1">
    <citation type="submission" date="2022-01" db="EMBL/GenBank/DDBJ databases">
        <title>Comparative genomics reveals a dynamic genome evolution in the ectomycorrhizal milk-cap (Lactarius) mushrooms.</title>
        <authorList>
            <consortium name="DOE Joint Genome Institute"/>
            <person name="Lebreton A."/>
            <person name="Tang N."/>
            <person name="Kuo A."/>
            <person name="LaButti K."/>
            <person name="Drula E."/>
            <person name="Barry K."/>
            <person name="Clum A."/>
            <person name="Lipzen A."/>
            <person name="Mousain D."/>
            <person name="Ng V."/>
            <person name="Wang R."/>
            <person name="Wang X."/>
            <person name="Dai Y."/>
            <person name="Henrissat B."/>
            <person name="Grigoriev I.V."/>
            <person name="Guerin-Laguette A."/>
            <person name="Yu F."/>
            <person name="Martin F.M."/>
        </authorList>
    </citation>
    <scope>NUCLEOTIDE SEQUENCE</scope>
    <source>
        <strain evidence="1">QP</strain>
    </source>
</reference>
<evidence type="ECO:0000313" key="1">
    <source>
        <dbReference type="EMBL" id="KAH9000277.1"/>
    </source>
</evidence>
<proteinExistence type="predicted"/>
<comment type="caution">
    <text evidence="1">The sequence shown here is derived from an EMBL/GenBank/DDBJ whole genome shotgun (WGS) entry which is preliminary data.</text>
</comment>
<accession>A0AAD4LUH2</accession>